<dbReference type="OrthoDB" id="4318225at2"/>
<feature type="region of interest" description="Disordered" evidence="1">
    <location>
        <begin position="321"/>
        <end position="366"/>
    </location>
</feature>
<dbReference type="Proteomes" id="UP000199063">
    <property type="component" value="Unassembled WGS sequence"/>
</dbReference>
<evidence type="ECO:0000313" key="6">
    <source>
        <dbReference type="Proteomes" id="UP000199063"/>
    </source>
</evidence>
<dbReference type="EMBL" id="FNHI01000016">
    <property type="protein sequence ID" value="SDM98493.1"/>
    <property type="molecule type" value="Genomic_DNA"/>
</dbReference>
<keyword evidence="2" id="KW-0812">Transmembrane</keyword>
<feature type="compositionally biased region" description="Acidic residues" evidence="1">
    <location>
        <begin position="340"/>
        <end position="356"/>
    </location>
</feature>
<dbReference type="InterPro" id="IPR036465">
    <property type="entry name" value="vWFA_dom_sf"/>
</dbReference>
<dbReference type="STRING" id="1196353.SAMN05444921_116130"/>
<protein>
    <submittedName>
        <fullName evidence="5">Ca-activated chloride channel family protein</fullName>
    </submittedName>
</protein>
<keyword evidence="2" id="KW-0472">Membrane</keyword>
<dbReference type="RefSeq" id="WP_093658008.1">
    <property type="nucleotide sequence ID" value="NZ_FNHI01000016.1"/>
</dbReference>
<evidence type="ECO:0000256" key="1">
    <source>
        <dbReference type="SAM" id="MobiDB-lite"/>
    </source>
</evidence>
<feature type="domain" description="VWFA" evidence="4">
    <location>
        <begin position="46"/>
        <end position="235"/>
    </location>
</feature>
<evidence type="ECO:0000259" key="4">
    <source>
        <dbReference type="PROSITE" id="PS50234"/>
    </source>
</evidence>
<feature type="chain" id="PRO_5011592311" evidence="3">
    <location>
        <begin position="31"/>
        <end position="450"/>
    </location>
</feature>
<name>A0A1G9XQE5_9ACTN</name>
<keyword evidence="3" id="KW-0732">Signal</keyword>
<reference evidence="6" key="1">
    <citation type="submission" date="2016-10" db="EMBL/GenBank/DDBJ databases">
        <authorList>
            <person name="Varghese N."/>
            <person name="Submissions S."/>
        </authorList>
    </citation>
    <scope>NUCLEOTIDE SEQUENCE [LARGE SCALE GENOMIC DNA]</scope>
    <source>
        <strain evidence="6">CGMCC 4.7042</strain>
    </source>
</reference>
<keyword evidence="2" id="KW-1133">Transmembrane helix</keyword>
<organism evidence="5 6">
    <name type="scientific">Streptomyces wuyuanensis</name>
    <dbReference type="NCBI Taxonomy" id="1196353"/>
    <lineage>
        <taxon>Bacteria</taxon>
        <taxon>Bacillati</taxon>
        <taxon>Actinomycetota</taxon>
        <taxon>Actinomycetes</taxon>
        <taxon>Kitasatosporales</taxon>
        <taxon>Streptomycetaceae</taxon>
        <taxon>Streptomyces</taxon>
    </lineage>
</organism>
<evidence type="ECO:0000256" key="2">
    <source>
        <dbReference type="SAM" id="Phobius"/>
    </source>
</evidence>
<dbReference type="Pfam" id="PF13519">
    <property type="entry name" value="VWA_2"/>
    <property type="match status" value="1"/>
</dbReference>
<dbReference type="PANTHER" id="PTHR10579">
    <property type="entry name" value="CALCIUM-ACTIVATED CHLORIDE CHANNEL REGULATOR"/>
    <property type="match status" value="1"/>
</dbReference>
<evidence type="ECO:0000313" key="5">
    <source>
        <dbReference type="EMBL" id="SDM98493.1"/>
    </source>
</evidence>
<dbReference type="InterPro" id="IPR002035">
    <property type="entry name" value="VWF_A"/>
</dbReference>
<gene>
    <name evidence="5" type="ORF">SAMN05444921_116130</name>
</gene>
<proteinExistence type="predicted"/>
<dbReference type="InterPro" id="IPR051266">
    <property type="entry name" value="CLCR"/>
</dbReference>
<dbReference type="PANTHER" id="PTHR10579:SF43">
    <property type="entry name" value="ZINC FINGER (C3HC4-TYPE RING FINGER) FAMILY PROTEIN"/>
    <property type="match status" value="1"/>
</dbReference>
<dbReference type="Gene3D" id="3.40.50.410">
    <property type="entry name" value="von Willebrand factor, type A domain"/>
    <property type="match status" value="1"/>
</dbReference>
<dbReference type="GeneID" id="40831960"/>
<dbReference type="AlphaFoldDB" id="A0A1G9XQE5"/>
<feature type="transmembrane region" description="Helical" evidence="2">
    <location>
        <begin position="419"/>
        <end position="439"/>
    </location>
</feature>
<keyword evidence="6" id="KW-1185">Reference proteome</keyword>
<evidence type="ECO:0000256" key="3">
    <source>
        <dbReference type="SAM" id="SignalP"/>
    </source>
</evidence>
<feature type="signal peptide" evidence="3">
    <location>
        <begin position="1"/>
        <end position="30"/>
    </location>
</feature>
<sequence length="450" mass="47538">MIIRKRLAVAVCGALLVTVTGGLLPSAAFADSGDTADRPAAKEPPRVELVLDVSGSMRARDIDGQSRMSAAKQAFNEVLDAVPEDVRLGIRTLGADYPGKDRKEGCKDTKQLYPVGELDRTEAKTAVATLVPTGWTPIGPALLGAADDLEGGNATRRIVLITDGEDTCAPLDPCEVAREIAAKGVDITIDTLGLVPSAKMRAQLMCIAEATGGTYTSVQHKEELSDRVSQLVERAAEPVVTPVATQGGERCDDAPRLKAGLYADRETFGQHRWYRVDLLPGQELRASVSIAADRPVNRDYGVLLRASTLAGREIVRGEAAGDGRTDVVSTGLRYPKSEADGTDNDTDAADDADGAGDTDVTRTGDGRPAETVCLRVSNSFSAPASVKTAPGLPLELTIDITGGPRDAGDAAFLGLGHGWWLLGLLTLAGFAAGALWGWISRWRIAVWRTN</sequence>
<dbReference type="PROSITE" id="PS50234">
    <property type="entry name" value="VWFA"/>
    <property type="match status" value="1"/>
</dbReference>
<accession>A0A1G9XQE5</accession>
<dbReference type="SUPFAM" id="SSF53300">
    <property type="entry name" value="vWA-like"/>
    <property type="match status" value="1"/>
</dbReference>
<dbReference type="SMART" id="SM00327">
    <property type="entry name" value="VWA"/>
    <property type="match status" value="1"/>
</dbReference>